<dbReference type="AlphaFoldDB" id="A0A1M8ABS1"/>
<sequence length="534" mass="60227">MSEKSAVMPASGSRVANIKSLSFMDVIEGIPPSLIQLLVALAPTIDLVHRILLLVTWRGGYAMRVQSWLLLVGYILTCMYGYEVLRYAPQALLLLVLGYTWLCRSFTRITGQRRAADESGSVRTLRKAVSQLSEISDFFSAVYECLLRPVHDVLCWKVPGYGPVQLVIFLIASWPLWLLCMLPQHMWVTPIYYASTTFSSIGASAPVAALSNYYHTQLAPAAHTHMANNAPRLCALYAKVSAWAHQYVIPLVRSWDLPNMRLSLQTFPPFPIAALTLRHVLLVGGVIVLTWCSPWATLIRSALWHSAFVRHVVLTTVRVLSGSESVASRLRPKPPSPRKRHATDEFETEFVFEIYENQRWWIGLDWTAALLPQERPSWSDSENHAVAPPASFSLPRGIRTYMPSSRYPGKDDLRTSQWRWVDSEWHVAGVQSITSSSYTPKRSMNASEAQRLSKELATAHTEPVEVPDEVKDVARPISEPAVSMDVDAEGWQYGDNAWEKLSKQSGMGRYTRRRRWLRTAVLVQSVEYGVQRSS</sequence>
<dbReference type="Pfam" id="PF06398">
    <property type="entry name" value="Pex24p"/>
    <property type="match status" value="1"/>
</dbReference>
<evidence type="ECO:0000259" key="7">
    <source>
        <dbReference type="SMART" id="SM00694"/>
    </source>
</evidence>
<dbReference type="InterPro" id="IPR006614">
    <property type="entry name" value="Peroxin/Ferlin"/>
</dbReference>
<dbReference type="EMBL" id="LT671827">
    <property type="protein sequence ID" value="SHO79644.1"/>
    <property type="molecule type" value="Genomic_DNA"/>
</dbReference>
<dbReference type="VEuPathDB" id="FungiDB:MSYG_3995"/>
<accession>A0A1M8ABS1</accession>
<feature type="domain" description="Peroxin/Ferlin" evidence="6">
    <location>
        <begin position="347"/>
        <end position="428"/>
    </location>
</feature>
<keyword evidence="2 5" id="KW-0812">Transmembrane</keyword>
<dbReference type="GO" id="GO:0012505">
    <property type="term" value="C:endomembrane system"/>
    <property type="evidence" value="ECO:0007669"/>
    <property type="project" value="UniProtKB-SubCell"/>
</dbReference>
<dbReference type="STRING" id="1230383.A0A1M8ABS1"/>
<dbReference type="OrthoDB" id="5586090at2759"/>
<dbReference type="PANTHER" id="PTHR31679:SF2">
    <property type="entry name" value="PEROXISOMAL MEMBRANE PROTEIN PEX30-RELATED"/>
    <property type="match status" value="1"/>
</dbReference>
<evidence type="ECO:0000313" key="8">
    <source>
        <dbReference type="EMBL" id="SHO79644.1"/>
    </source>
</evidence>
<feature type="transmembrane region" description="Helical" evidence="5">
    <location>
        <begin position="272"/>
        <end position="292"/>
    </location>
</feature>
<evidence type="ECO:0000256" key="4">
    <source>
        <dbReference type="ARBA" id="ARBA00023136"/>
    </source>
</evidence>
<feature type="transmembrane region" description="Helical" evidence="5">
    <location>
        <begin position="34"/>
        <end position="53"/>
    </location>
</feature>
<evidence type="ECO:0000313" key="9">
    <source>
        <dbReference type="Proteomes" id="UP000186303"/>
    </source>
</evidence>
<feature type="transmembrane region" description="Helical" evidence="5">
    <location>
        <begin position="166"/>
        <end position="185"/>
    </location>
</feature>
<dbReference type="PANTHER" id="PTHR31679">
    <property type="entry name" value="PEROXISOMAL MEMBRANE PROTEIN PEX30-RELATED"/>
    <property type="match status" value="1"/>
</dbReference>
<evidence type="ECO:0000256" key="1">
    <source>
        <dbReference type="ARBA" id="ARBA00004127"/>
    </source>
</evidence>
<dbReference type="Proteomes" id="UP000186303">
    <property type="component" value="Chromosome 7"/>
</dbReference>
<evidence type="ECO:0000256" key="5">
    <source>
        <dbReference type="SAM" id="Phobius"/>
    </source>
</evidence>
<dbReference type="SMART" id="SM00693">
    <property type="entry name" value="DysFN"/>
    <property type="match status" value="1"/>
</dbReference>
<keyword evidence="9" id="KW-1185">Reference proteome</keyword>
<protein>
    <submittedName>
        <fullName evidence="8">Similar to S.cerevisiae protein PEX30 (Peroxisomal integral membrane protein)</fullName>
    </submittedName>
</protein>
<dbReference type="SMART" id="SM00694">
    <property type="entry name" value="DysFC"/>
    <property type="match status" value="1"/>
</dbReference>
<dbReference type="GO" id="GO:0005778">
    <property type="term" value="C:peroxisomal membrane"/>
    <property type="evidence" value="ECO:0007669"/>
    <property type="project" value="UniProtKB-ARBA"/>
</dbReference>
<comment type="subcellular location">
    <subcellularLocation>
        <location evidence="1">Endomembrane system</location>
        <topology evidence="1">Multi-pass membrane protein</topology>
    </subcellularLocation>
</comment>
<dbReference type="InterPro" id="IPR010482">
    <property type="entry name" value="TECPR1-like_DysF"/>
</dbReference>
<evidence type="ECO:0000256" key="3">
    <source>
        <dbReference type="ARBA" id="ARBA00022989"/>
    </source>
</evidence>
<reference evidence="9" key="1">
    <citation type="journal article" date="2017" name="Nucleic Acids Res.">
        <title>Proteogenomics produces comprehensive and highly accurate protein-coding gene annotation in a complete genome assembly of Malassezia sympodialis.</title>
        <authorList>
            <person name="Zhu Y."/>
            <person name="Engstroem P.G."/>
            <person name="Tellgren-Roth C."/>
            <person name="Baudo C.D."/>
            <person name="Kennell J.C."/>
            <person name="Sun S."/>
            <person name="Billmyre R.B."/>
            <person name="Schroeder M.S."/>
            <person name="Andersson A."/>
            <person name="Holm T."/>
            <person name="Sigurgeirsson B."/>
            <person name="Wu G."/>
            <person name="Sankaranarayanan S.R."/>
            <person name="Siddharthan R."/>
            <person name="Sanyal K."/>
            <person name="Lundeberg J."/>
            <person name="Nystedt B."/>
            <person name="Boekhout T."/>
            <person name="Dawson T.L. Jr."/>
            <person name="Heitman J."/>
            <person name="Scheynius A."/>
            <person name="Lehtioe J."/>
        </authorList>
    </citation>
    <scope>NUCLEOTIDE SEQUENCE [LARGE SCALE GENOMIC DNA]</scope>
    <source>
        <strain evidence="9">ATCC 42132</strain>
    </source>
</reference>
<evidence type="ECO:0000259" key="6">
    <source>
        <dbReference type="SMART" id="SM00693"/>
    </source>
</evidence>
<keyword evidence="3 5" id="KW-1133">Transmembrane helix</keyword>
<dbReference type="InterPro" id="IPR052646">
    <property type="entry name" value="Peroxisomal_PEX28-32"/>
</dbReference>
<keyword evidence="4 5" id="KW-0472">Membrane</keyword>
<evidence type="ECO:0000256" key="2">
    <source>
        <dbReference type="ARBA" id="ARBA00022692"/>
    </source>
</evidence>
<dbReference type="GO" id="GO:0007031">
    <property type="term" value="P:peroxisome organization"/>
    <property type="evidence" value="ECO:0007669"/>
    <property type="project" value="TreeGrafter"/>
</dbReference>
<name>A0A1M8ABS1_MALS4</name>
<organism evidence="8 9">
    <name type="scientific">Malassezia sympodialis (strain ATCC 42132)</name>
    <name type="common">Atopic eczema-associated yeast</name>
    <dbReference type="NCBI Taxonomy" id="1230383"/>
    <lineage>
        <taxon>Eukaryota</taxon>
        <taxon>Fungi</taxon>
        <taxon>Dikarya</taxon>
        <taxon>Basidiomycota</taxon>
        <taxon>Ustilaginomycotina</taxon>
        <taxon>Malasseziomycetes</taxon>
        <taxon>Malasseziales</taxon>
        <taxon>Malasseziaceae</taxon>
        <taxon>Malassezia</taxon>
    </lineage>
</organism>
<proteinExistence type="predicted"/>
<dbReference type="OMA" id="RRTIKWQ"/>
<feature type="transmembrane region" description="Helical" evidence="5">
    <location>
        <begin position="65"/>
        <end position="82"/>
    </location>
</feature>
<gene>
    <name evidence="8" type="ORF">MSYG_3995</name>
</gene>
<feature type="domain" description="Peroxin/Ferlin" evidence="7">
    <location>
        <begin position="490"/>
        <end position="523"/>
    </location>
</feature>